<accession>A2EEJ4</accession>
<dbReference type="SUPFAM" id="SSF48403">
    <property type="entry name" value="Ankyrin repeat"/>
    <property type="match status" value="1"/>
</dbReference>
<dbReference type="Gene3D" id="1.25.40.20">
    <property type="entry name" value="Ankyrin repeat-containing domain"/>
    <property type="match status" value="2"/>
</dbReference>
<evidence type="ECO:0000313" key="3">
    <source>
        <dbReference type="EMBL" id="EAY08901.1"/>
    </source>
</evidence>
<dbReference type="InterPro" id="IPR036770">
    <property type="entry name" value="Ankyrin_rpt-contain_sf"/>
</dbReference>
<dbReference type="PANTHER" id="PTHR24198:SF165">
    <property type="entry name" value="ANKYRIN REPEAT-CONTAINING PROTEIN-RELATED"/>
    <property type="match status" value="1"/>
</dbReference>
<dbReference type="SMR" id="A2EEJ4"/>
<dbReference type="VEuPathDB" id="TrichDB:TVAGG3_1054820"/>
<dbReference type="Pfam" id="PF12796">
    <property type="entry name" value="Ank_2"/>
    <property type="match status" value="2"/>
</dbReference>
<dbReference type="SMART" id="SM00248">
    <property type="entry name" value="ANK"/>
    <property type="match status" value="7"/>
</dbReference>
<dbReference type="InParanoid" id="A2EEJ4"/>
<sequence>MGRGPTGCFTVAEHFPDSTISRLEKISALQKELQKIDEENFDTINDFILNSIFIKKENISILVDTIVTFSYCFPEKIQIYAKLVQNLITKADPNQNYLSTLDHKVIKFIFKSIIPHAYDVQFPKLKSVAFLYFLRNLYTLGVYDIDTIYKSAKRIKIYYTFYKFFFPEFTSLDQIELSSVKENTINPLYINNMISYYKKKSNVWDQLLTKHVEENTIESIIISDDITAFEEFIQNNSFDPNGFAEHLMMHPVASEFQQINYLSFACLFHAEKIFDKLIELGAKPETNNFTTVHCAIRGRSTKILSYLTDNDIPLKLPNNDNAAKFAVRYFNQPANDFIFERKILSHQVKTAANVCMEYCGESGNFIALTDLIDKRVYISYNSGKRDILVAACENGHKELVSILLLSPSLIIDVQDSLKRTPLYAASECGFSKIVQDLVQHNANGSKLALNKRTPFYAAAQNGNLKCLQYLSQCSTIDINAYEFKGQGMTAFQVAIDNGFLDCVKFISSLPNADIHKHGSNGTPSLILAMNAFNQAASADIFKFIISSNPDFEWKERYKRMTPYMYSIANNKFDITDIITSIKPVKIGNADQQIVANHVTDILNNPLEPIDKFCSILKNLIKRKNSISKHILGHSLLYAKRNPEDNLEELTSKLGENFNIEPTPTETGYSIVIKKLS</sequence>
<dbReference type="Proteomes" id="UP000001542">
    <property type="component" value="Unassembled WGS sequence"/>
</dbReference>
<reference evidence="3" key="2">
    <citation type="journal article" date="2007" name="Science">
        <title>Draft genome sequence of the sexually transmitted pathogen Trichomonas vaginalis.</title>
        <authorList>
            <person name="Carlton J.M."/>
            <person name="Hirt R.P."/>
            <person name="Silva J.C."/>
            <person name="Delcher A.L."/>
            <person name="Schatz M."/>
            <person name="Zhao Q."/>
            <person name="Wortman J.R."/>
            <person name="Bidwell S.L."/>
            <person name="Alsmark U.C.M."/>
            <person name="Besteiro S."/>
            <person name="Sicheritz-Ponten T."/>
            <person name="Noel C.J."/>
            <person name="Dacks J.B."/>
            <person name="Foster P.G."/>
            <person name="Simillion C."/>
            <person name="Van de Peer Y."/>
            <person name="Miranda-Saavedra D."/>
            <person name="Barton G.J."/>
            <person name="Westrop G.D."/>
            <person name="Mueller S."/>
            <person name="Dessi D."/>
            <person name="Fiori P.L."/>
            <person name="Ren Q."/>
            <person name="Paulsen I."/>
            <person name="Zhang H."/>
            <person name="Bastida-Corcuera F.D."/>
            <person name="Simoes-Barbosa A."/>
            <person name="Brown M.T."/>
            <person name="Hayes R.D."/>
            <person name="Mukherjee M."/>
            <person name="Okumura C.Y."/>
            <person name="Schneider R."/>
            <person name="Smith A.J."/>
            <person name="Vanacova S."/>
            <person name="Villalvazo M."/>
            <person name="Haas B.J."/>
            <person name="Pertea M."/>
            <person name="Feldblyum T.V."/>
            <person name="Utterback T.R."/>
            <person name="Shu C.L."/>
            <person name="Osoegawa K."/>
            <person name="de Jong P.J."/>
            <person name="Hrdy I."/>
            <person name="Horvathova L."/>
            <person name="Zubacova Z."/>
            <person name="Dolezal P."/>
            <person name="Malik S.B."/>
            <person name="Logsdon J.M. Jr."/>
            <person name="Henze K."/>
            <person name="Gupta A."/>
            <person name="Wang C.C."/>
            <person name="Dunne R.L."/>
            <person name="Upcroft J.A."/>
            <person name="Upcroft P."/>
            <person name="White O."/>
            <person name="Salzberg S.L."/>
            <person name="Tang P."/>
            <person name="Chiu C.-H."/>
            <person name="Lee Y.-S."/>
            <person name="Embley T.M."/>
            <person name="Coombs G.H."/>
            <person name="Mottram J.C."/>
            <person name="Tachezy J."/>
            <person name="Fraser-Liggett C.M."/>
            <person name="Johnson P.J."/>
        </authorList>
    </citation>
    <scope>NUCLEOTIDE SEQUENCE [LARGE SCALE GENOMIC DNA]</scope>
    <source>
        <strain evidence="3">G3</strain>
    </source>
</reference>
<dbReference type="RefSeq" id="XP_001321124.1">
    <property type="nucleotide sequence ID" value="XM_001321089.1"/>
</dbReference>
<keyword evidence="1" id="KW-0677">Repeat</keyword>
<gene>
    <name evidence="3" type="ORF">TVAG_464490</name>
</gene>
<organism evidence="3 4">
    <name type="scientific">Trichomonas vaginalis (strain ATCC PRA-98 / G3)</name>
    <dbReference type="NCBI Taxonomy" id="412133"/>
    <lineage>
        <taxon>Eukaryota</taxon>
        <taxon>Metamonada</taxon>
        <taxon>Parabasalia</taxon>
        <taxon>Trichomonadida</taxon>
        <taxon>Trichomonadidae</taxon>
        <taxon>Trichomonas</taxon>
    </lineage>
</organism>
<dbReference type="AlphaFoldDB" id="A2EEJ4"/>
<evidence type="ECO:0000256" key="1">
    <source>
        <dbReference type="ARBA" id="ARBA00022737"/>
    </source>
</evidence>
<keyword evidence="4" id="KW-1185">Reference proteome</keyword>
<name>A2EEJ4_TRIV3</name>
<evidence type="ECO:0000313" key="4">
    <source>
        <dbReference type="Proteomes" id="UP000001542"/>
    </source>
</evidence>
<dbReference type="InterPro" id="IPR002110">
    <property type="entry name" value="Ankyrin_rpt"/>
</dbReference>
<proteinExistence type="predicted"/>
<dbReference type="VEuPathDB" id="TrichDB:TVAG_464490"/>
<dbReference type="EMBL" id="DS113368">
    <property type="protein sequence ID" value="EAY08901.1"/>
    <property type="molecule type" value="Genomic_DNA"/>
</dbReference>
<keyword evidence="2" id="KW-0040">ANK repeat</keyword>
<protein>
    <submittedName>
        <fullName evidence="3">Uncharacterized protein</fullName>
    </submittedName>
</protein>
<reference evidence="3" key="1">
    <citation type="submission" date="2006-10" db="EMBL/GenBank/DDBJ databases">
        <authorList>
            <person name="Amadeo P."/>
            <person name="Zhao Q."/>
            <person name="Wortman J."/>
            <person name="Fraser-Liggett C."/>
            <person name="Carlton J."/>
        </authorList>
    </citation>
    <scope>NUCLEOTIDE SEQUENCE</scope>
    <source>
        <strain evidence="3">G3</strain>
    </source>
</reference>
<evidence type="ECO:0000256" key="2">
    <source>
        <dbReference type="ARBA" id="ARBA00023043"/>
    </source>
</evidence>
<dbReference type="PANTHER" id="PTHR24198">
    <property type="entry name" value="ANKYRIN REPEAT AND PROTEIN KINASE DOMAIN-CONTAINING PROTEIN"/>
    <property type="match status" value="1"/>
</dbReference>
<dbReference type="KEGG" id="tva:4766811"/>